<feature type="transmembrane region" description="Helical" evidence="7">
    <location>
        <begin position="54"/>
        <end position="76"/>
    </location>
</feature>
<comment type="subcellular location">
    <subcellularLocation>
        <location evidence="7">Cell membrane</location>
        <topology evidence="7">Multi-pass membrane protein</topology>
    </subcellularLocation>
</comment>
<keyword evidence="3 7" id="KW-0808">Transferase</keyword>
<keyword evidence="4 7" id="KW-0812">Transmembrane</keyword>
<organism evidence="8 9">
    <name type="scientific">Lentilactobacillus fungorum</name>
    <dbReference type="NCBI Taxonomy" id="2201250"/>
    <lineage>
        <taxon>Bacteria</taxon>
        <taxon>Bacillati</taxon>
        <taxon>Bacillota</taxon>
        <taxon>Bacilli</taxon>
        <taxon>Lactobacillales</taxon>
        <taxon>Lactobacillaceae</taxon>
        <taxon>Lentilactobacillus</taxon>
    </lineage>
</organism>
<gene>
    <name evidence="7 8" type="primary">lgt</name>
    <name evidence="8" type="ORF">YK48G_25760</name>
</gene>
<feature type="transmembrane region" description="Helical" evidence="7">
    <location>
        <begin position="181"/>
        <end position="199"/>
    </location>
</feature>
<evidence type="ECO:0000256" key="3">
    <source>
        <dbReference type="ARBA" id="ARBA00022679"/>
    </source>
</evidence>
<comment type="similarity">
    <text evidence="1 7">Belongs to the Lgt family.</text>
</comment>
<evidence type="ECO:0000256" key="4">
    <source>
        <dbReference type="ARBA" id="ARBA00022692"/>
    </source>
</evidence>
<evidence type="ECO:0000256" key="2">
    <source>
        <dbReference type="ARBA" id="ARBA00022475"/>
    </source>
</evidence>
<name>A0ABQ3W4G2_9LACO</name>
<evidence type="ECO:0000256" key="7">
    <source>
        <dbReference type="HAMAP-Rule" id="MF_01147"/>
    </source>
</evidence>
<feature type="transmembrane region" description="Helical" evidence="7">
    <location>
        <begin position="22"/>
        <end position="42"/>
    </location>
</feature>
<feature type="transmembrane region" description="Helical" evidence="7">
    <location>
        <begin position="241"/>
        <end position="259"/>
    </location>
</feature>
<dbReference type="GO" id="GO:0016740">
    <property type="term" value="F:transferase activity"/>
    <property type="evidence" value="ECO:0007669"/>
    <property type="project" value="UniProtKB-KW"/>
</dbReference>
<dbReference type="NCBIfam" id="TIGR00544">
    <property type="entry name" value="lgt"/>
    <property type="match status" value="1"/>
</dbReference>
<proteinExistence type="inferred from homology"/>
<keyword evidence="5 7" id="KW-1133">Transmembrane helix</keyword>
<reference evidence="8 9" key="1">
    <citation type="journal article" date="2021" name="Int. J. Syst. Evol. Microbiol.">
        <title>Lentilactobacillus fungorum sp. nov., isolated from spent mushroom substrates.</title>
        <authorList>
            <person name="Tohno M."/>
            <person name="Tanizawa Y."/>
            <person name="Kojima Y."/>
            <person name="Sakamoto M."/>
            <person name="Ohkuma M."/>
            <person name="Kobayashi H."/>
        </authorList>
    </citation>
    <scope>NUCLEOTIDE SEQUENCE [LARGE SCALE GENOMIC DNA]</scope>
    <source>
        <strain evidence="8 9">YK48G</strain>
    </source>
</reference>
<evidence type="ECO:0000256" key="6">
    <source>
        <dbReference type="ARBA" id="ARBA00023136"/>
    </source>
</evidence>
<dbReference type="EMBL" id="BNJR01000021">
    <property type="protein sequence ID" value="GHP15151.1"/>
    <property type="molecule type" value="Genomic_DNA"/>
</dbReference>
<comment type="pathway">
    <text evidence="7">Protein modification; lipoprotein biosynthesis (diacylglyceryl transfer).</text>
</comment>
<dbReference type="HAMAP" id="MF_01147">
    <property type="entry name" value="Lgt"/>
    <property type="match status" value="1"/>
</dbReference>
<sequence length="288" mass="33104">MLLNLKTLALNPIAFNLGPIEVHWYGIIIASGVILAVYLAVSEGKRRGINPDDIYDMILWALPAALICARLYYVIFQWGYYKDNPGEIIKIWDGGIAIYGSLIGAMIVVIWFCRKRFIPVWLMLDVAAPTVILAQSIGRWGNFMNQEAFGKPTTLHYLQGLHLPQFIINQMNISGAYRQPTFLYESLWSLLGFCVLMVLRHNPHLFKQGEVFLAYVMWYSFGRFFVEGMRTDSLMLFNLRVSQILSVILFFGAMALIGYRRRTQDNPWYLAGSNLRRKTMPTKEKNNV</sequence>
<dbReference type="PANTHER" id="PTHR30589:SF0">
    <property type="entry name" value="PHOSPHATIDYLGLYCEROL--PROLIPOPROTEIN DIACYLGLYCERYL TRANSFERASE"/>
    <property type="match status" value="1"/>
</dbReference>
<keyword evidence="9" id="KW-1185">Reference proteome</keyword>
<keyword evidence="2 7" id="KW-1003">Cell membrane</keyword>
<dbReference type="Pfam" id="PF01790">
    <property type="entry name" value="LGT"/>
    <property type="match status" value="1"/>
</dbReference>
<keyword evidence="6 7" id="KW-0472">Membrane</keyword>
<comment type="caution">
    <text evidence="8">The sequence shown here is derived from an EMBL/GenBank/DDBJ whole genome shotgun (WGS) entry which is preliminary data.</text>
</comment>
<dbReference type="EC" id="2.5.1.145" evidence="7"/>
<protein>
    <recommendedName>
        <fullName evidence="7">Phosphatidylglycerol--prolipoprotein diacylglyceryl transferase</fullName>
        <ecNumber evidence="7">2.5.1.145</ecNumber>
    </recommendedName>
</protein>
<comment type="function">
    <text evidence="7">Catalyzes the transfer of the diacylglyceryl group from phosphatidylglycerol to the sulfhydryl group of the N-terminal cysteine of a prolipoprotein, the first step in the formation of mature lipoproteins.</text>
</comment>
<dbReference type="PANTHER" id="PTHR30589">
    <property type="entry name" value="PROLIPOPROTEIN DIACYLGLYCERYL TRANSFERASE"/>
    <property type="match status" value="1"/>
</dbReference>
<dbReference type="Proteomes" id="UP000604765">
    <property type="component" value="Unassembled WGS sequence"/>
</dbReference>
<feature type="transmembrane region" description="Helical" evidence="7">
    <location>
        <begin position="96"/>
        <end position="113"/>
    </location>
</feature>
<evidence type="ECO:0000313" key="9">
    <source>
        <dbReference type="Proteomes" id="UP000604765"/>
    </source>
</evidence>
<evidence type="ECO:0000256" key="5">
    <source>
        <dbReference type="ARBA" id="ARBA00022989"/>
    </source>
</evidence>
<accession>A0ABQ3W4G2</accession>
<feature type="binding site" evidence="7">
    <location>
        <position position="139"/>
    </location>
    <ligand>
        <name>a 1,2-diacyl-sn-glycero-3-phospho-(1'-sn-glycerol)</name>
        <dbReference type="ChEBI" id="CHEBI:64716"/>
    </ligand>
</feature>
<evidence type="ECO:0000313" key="8">
    <source>
        <dbReference type="EMBL" id="GHP15151.1"/>
    </source>
</evidence>
<evidence type="ECO:0000256" key="1">
    <source>
        <dbReference type="ARBA" id="ARBA00007150"/>
    </source>
</evidence>
<dbReference type="PROSITE" id="PS01311">
    <property type="entry name" value="LGT"/>
    <property type="match status" value="1"/>
</dbReference>
<dbReference type="InterPro" id="IPR001640">
    <property type="entry name" value="Lgt"/>
</dbReference>
<comment type="catalytic activity">
    <reaction evidence="7">
        <text>L-cysteinyl-[prolipoprotein] + a 1,2-diacyl-sn-glycero-3-phospho-(1'-sn-glycerol) = an S-1,2-diacyl-sn-glyceryl-L-cysteinyl-[prolipoprotein] + sn-glycerol 1-phosphate + H(+)</text>
        <dbReference type="Rhea" id="RHEA:56712"/>
        <dbReference type="Rhea" id="RHEA-COMP:14679"/>
        <dbReference type="Rhea" id="RHEA-COMP:14680"/>
        <dbReference type="ChEBI" id="CHEBI:15378"/>
        <dbReference type="ChEBI" id="CHEBI:29950"/>
        <dbReference type="ChEBI" id="CHEBI:57685"/>
        <dbReference type="ChEBI" id="CHEBI:64716"/>
        <dbReference type="ChEBI" id="CHEBI:140658"/>
        <dbReference type="EC" id="2.5.1.145"/>
    </reaction>
</comment>